<dbReference type="AlphaFoldDB" id="A0A445MMA6"/>
<protein>
    <submittedName>
        <fullName evidence="1">Uncharacterized protein</fullName>
    </submittedName>
</protein>
<dbReference type="Proteomes" id="UP000290560">
    <property type="component" value="Unassembled WGS sequence"/>
</dbReference>
<sequence length="57" mass="6582">RLRTYPFHVEEKVLMLHSIEFRSRLGMATNTLSSMYKPYMSTESIELAIPLTSVSFA</sequence>
<accession>A0A445MMA6</accession>
<gene>
    <name evidence="1" type="ORF">BHM03_00055931</name>
</gene>
<dbReference type="EMBL" id="KV876731">
    <property type="protein sequence ID" value="RZR75370.1"/>
    <property type="molecule type" value="Genomic_DNA"/>
</dbReference>
<reference evidence="1" key="1">
    <citation type="journal article" date="2018" name="Data Brief">
        <title>Genome sequence data from 17 accessions of Ensete ventricosum, a staple food crop for millions in Ethiopia.</title>
        <authorList>
            <person name="Yemataw Z."/>
            <person name="Muzemil S."/>
            <person name="Ambachew D."/>
            <person name="Tripathi L."/>
            <person name="Tesfaye K."/>
            <person name="Chala A."/>
            <person name="Farbos A."/>
            <person name="O'Neill P."/>
            <person name="Moore K."/>
            <person name="Grant M."/>
            <person name="Studholme D.J."/>
        </authorList>
    </citation>
    <scope>NUCLEOTIDE SEQUENCE [LARGE SCALE GENOMIC DNA]</scope>
    <source>
        <tissue evidence="1">Leaf</tissue>
    </source>
</reference>
<name>A0A445MMA6_ENSVE</name>
<proteinExistence type="predicted"/>
<feature type="non-terminal residue" evidence="1">
    <location>
        <position position="1"/>
    </location>
</feature>
<evidence type="ECO:0000313" key="1">
    <source>
        <dbReference type="EMBL" id="RZR75370.1"/>
    </source>
</evidence>
<organism evidence="1">
    <name type="scientific">Ensete ventricosum</name>
    <name type="common">Abyssinian banana</name>
    <name type="synonym">Musa ensete</name>
    <dbReference type="NCBI Taxonomy" id="4639"/>
    <lineage>
        <taxon>Eukaryota</taxon>
        <taxon>Viridiplantae</taxon>
        <taxon>Streptophyta</taxon>
        <taxon>Embryophyta</taxon>
        <taxon>Tracheophyta</taxon>
        <taxon>Spermatophyta</taxon>
        <taxon>Magnoliopsida</taxon>
        <taxon>Liliopsida</taxon>
        <taxon>Zingiberales</taxon>
        <taxon>Musaceae</taxon>
        <taxon>Ensete</taxon>
    </lineage>
</organism>